<feature type="domain" description="Fibronectin type-III" evidence="2">
    <location>
        <begin position="1880"/>
        <end position="1969"/>
    </location>
</feature>
<dbReference type="CDD" id="cd00063">
    <property type="entry name" value="FN3"/>
    <property type="match status" value="1"/>
</dbReference>
<dbReference type="SUPFAM" id="SSF50978">
    <property type="entry name" value="WD40 repeat-like"/>
    <property type="match status" value="1"/>
</dbReference>
<dbReference type="SUPFAM" id="SSF49265">
    <property type="entry name" value="Fibronectin type III"/>
    <property type="match status" value="1"/>
</dbReference>
<dbReference type="InterPro" id="IPR003961">
    <property type="entry name" value="FN3_dom"/>
</dbReference>
<feature type="chain" id="PRO_5011677894" evidence="1">
    <location>
        <begin position="32"/>
        <end position="2375"/>
    </location>
</feature>
<dbReference type="InterPro" id="IPR013783">
    <property type="entry name" value="Ig-like_fold"/>
</dbReference>
<dbReference type="OrthoDB" id="28717at2"/>
<dbReference type="SUPFAM" id="SSF75011">
    <property type="entry name" value="3-carboxy-cis,cis-mucoante lactonizing enzyme"/>
    <property type="match status" value="1"/>
</dbReference>
<dbReference type="InterPro" id="IPR024982">
    <property type="entry name" value="Rax2-like_C"/>
</dbReference>
<dbReference type="Proteomes" id="UP000199603">
    <property type="component" value="Unassembled WGS sequence"/>
</dbReference>
<dbReference type="Pfam" id="PF01345">
    <property type="entry name" value="DUF11"/>
    <property type="match status" value="1"/>
</dbReference>
<dbReference type="Gene3D" id="2.60.40.3440">
    <property type="match status" value="1"/>
</dbReference>
<dbReference type="Pfam" id="PF00041">
    <property type="entry name" value="fn3"/>
    <property type="match status" value="1"/>
</dbReference>
<protein>
    <submittedName>
        <fullName evidence="3">WD40 repeat</fullName>
    </submittedName>
</protein>
<dbReference type="Pfam" id="PF17963">
    <property type="entry name" value="Big_9"/>
    <property type="match status" value="1"/>
</dbReference>
<dbReference type="GO" id="GO:1902929">
    <property type="term" value="C:plasma membrane of growing cell tip"/>
    <property type="evidence" value="ECO:0007669"/>
    <property type="project" value="TreeGrafter"/>
</dbReference>
<dbReference type="STRING" id="265719.SAMN04488509_10178"/>
<evidence type="ECO:0000313" key="3">
    <source>
        <dbReference type="EMBL" id="SDD07609.1"/>
    </source>
</evidence>
<dbReference type="PANTHER" id="PTHR31778">
    <property type="entry name" value="BUD SITE SELECTION PROTEIN RAX2"/>
    <property type="match status" value="1"/>
</dbReference>
<reference evidence="3 4" key="1">
    <citation type="submission" date="2016-10" db="EMBL/GenBank/DDBJ databases">
        <authorList>
            <person name="de Groot N.N."/>
        </authorList>
    </citation>
    <scope>NUCLEOTIDE SEQUENCE [LARGE SCALE GENOMIC DNA]</scope>
    <source>
        <strain evidence="3 4">DSM 16957</strain>
    </source>
</reference>
<evidence type="ECO:0000256" key="1">
    <source>
        <dbReference type="SAM" id="SignalP"/>
    </source>
</evidence>
<dbReference type="SMART" id="SM00060">
    <property type="entry name" value="FN3"/>
    <property type="match status" value="1"/>
</dbReference>
<evidence type="ECO:0000259" key="2">
    <source>
        <dbReference type="PROSITE" id="PS50853"/>
    </source>
</evidence>
<dbReference type="InterPro" id="IPR036116">
    <property type="entry name" value="FN3_sf"/>
</dbReference>
<accession>A0A1G6RSL9</accession>
<name>A0A1G6RSL9_9GAMM</name>
<organism evidence="3 4">
    <name type="scientific">Aquimonas voraii</name>
    <dbReference type="NCBI Taxonomy" id="265719"/>
    <lineage>
        <taxon>Bacteria</taxon>
        <taxon>Pseudomonadati</taxon>
        <taxon>Pseudomonadota</taxon>
        <taxon>Gammaproteobacteria</taxon>
        <taxon>Lysobacterales</taxon>
        <taxon>Lysobacteraceae</taxon>
        <taxon>Aquimonas</taxon>
    </lineage>
</organism>
<keyword evidence="1" id="KW-0732">Signal</keyword>
<dbReference type="SUPFAM" id="SSF101898">
    <property type="entry name" value="NHL repeat"/>
    <property type="match status" value="1"/>
</dbReference>
<dbReference type="Gene3D" id="2.60.40.10">
    <property type="entry name" value="Immunoglobulins"/>
    <property type="match status" value="2"/>
</dbReference>
<evidence type="ECO:0000313" key="4">
    <source>
        <dbReference type="Proteomes" id="UP000199603"/>
    </source>
</evidence>
<gene>
    <name evidence="3" type="ORF">SAMN04488509_10178</name>
</gene>
<sequence>MNHSTSRAGWRRSLKGAALVALLVAASTALGANAPAMSMAEVADKASAESKAQQVIEHLPDGRVRMTAPMQDLEALIGLDGVAVRSTDEAGDAGFHWKVTGVGRGASLKAVPVIWPEALAVHGEIVQVRRPGVIEEFRADADGIRQDFVVPERPSGDGELVVEVAAEGAQISAVAQADGQAVKVQMADGRRLHYHQLHVTDARGEELAARMEMTAAGGLRIAVNDATAAYPVRIDPTFSDADWTALDVPGFNGVIYSITLAGNQVVVGGDFTAANGGVLANRLAVWNGSSWSGLGSGVDSAVFALAWDAANSRLYAGGSFTIAGGAAASRIAVWNGSSWSALGIGMNDAVWSLALDAAGGRLFAGGDFTTAGGAAANRIAFWNGSAWAGLTSGLNSGVRALAWNATTGRLAVGGGFTTAGGISANRIALWNGAAWAPLGGGVTGGAVQALAWDVGGGRLFAGGNFTSAGGSAASSVAVWNGSNWAALGSGVFGPISAMAWDAAGARLFVGGGLLSAGGSSVRSIAVWNGTAWASLGTGVNNVIWALAWDASTARLIVAGQFTEAGGLVANRIAVWDNGSWSAIGLSGISSSVSALAWDPDSARLFVGGAFAAAGGVGANGVAVWNGNGWSGLANGVAGSVSDLAWDAAGGRLFVGGNFGVSGVVGSSNIALWDGNSWAALGGGVSGGTVSALAWDSVNGQLFAGGDFTNAGGASVNRIAVWNGNGWAALGSGVNSLVSDLAWDAAGARLFAGGLFTNAGGTTVNRIAAWNGNSWSALGSGLDGSVFALAWNPSSGVLAVGGAFSAAGGVAASRIAVWTGSAWDALAGGVDGAVRAVVWDEPGRRLFVGGEFTIAGGLGANRIAMWDGSGWSSLGSGMDNRVFTLAWDSSNGRLFAGGNFVSAGGRPSAVAQAQVGLKQTVDFPNPGPQSFGTTPTLSATASSGLTVTFTSSTTGVCTITAGGTLSFLTTGTCTINADQAGDATFDAAPRVSQSFAVINAPIDAVNDSGTVANGASGGIAVADVLLNDTLNDAPATLASVTLTQLSTSNPNITLNPATGAVAVAAATPAGTYTLTYQICEQLNPTNCDNATATVTVGAAIIDAVNDSGTVANGASGGTAVANVLVNDTLNDAPATLASVTLTQLSTSNPNITLNPATGAVAVAAATPAGTYTLTYRICEQLNPTNCDDATATVTVGAAIIDAVSDSGTVANGASGGVAVADVLLNDALNAAPATLTSVTLTQLSTSNPNITLNPATGAVAVAAATPAGTYTLTYRICEQLNPTNCDNAIATVTVGAALIDAVDEDYTGTQVNGASGGTLPTVLVNDTLNGGAATVGDGGNVTLTPGAAPTPAAGSIAMNADGTITIAAGTTAGVYTYAYTICELLNPTNCDTATVTVNVGAALIDAVDDSGTVPNGAAGGTAVANVLVNDTLNDAAATLASVTLTQLSTSHPNLTLNPATGAVSVAAATPAGTYTLTYQACEQLNPTNCDAATATVTVGAAIIDAVNDSGTVANGAAGGTAVANVLVNDTLNDAAATLASVTLTQLSTSNPNVTLNPATGAVAVAAATPAGTYTLTYHTCEQLNPTNCDDATATVTVGAAIIDAVNDSGTVANGAAGGTAVANVLVNDTLNDAAATLASVTLTQISTSHPNITLNPATGAVSAAAATPVGSYTLTYRICEQLNPTNCDSATVSVTVNALAPTTADSSVTVGYNASATSVPLTLGGGAATSLTVVTPPAKGTAVVSGTTITYQPNAGFAGPDSFTYTATNSGGTSAPATVTITVQDPVITITPSGGLTATVASPYTQTFAFDGGAPPWSEYQVTNLPAGLGITGTTANTVTISGTPTQAGSFTLNVGASDSSTGNGPFTVGQAFGLTVDAVVPGAPSIGAATAGDGEASVSFGEPAFTGGAPITAYTVTSNPGGLTGTGVGSPITVTGLSNGVAYTFTVSATNSAGTGAASEASNAVTPRGAQAALTAIATPSTVAFGSTSTLSTTGGSGGGEVSYAITEGAAFCSLSGSTLTATAIGTCTVTATKAAGGAFNAATATVEVTVVRAEQAPLTATASPSSIAFGGTSTLDTTGGSGTGAVSYAISAGSEFCSISSTTLTGIGVGICTVTATKAADANFNAATATVSVTVARANQAPLSVTATPSAIPLTRTTLLAATGGSGSGEVSFAVTAGASNCTISGSTLTGTGVGACTVLATKAGDAQFNPATAQATVVVQAATDLEVSKDDGTQYALPEGTVLYEILVANAGPLDVEGARLRDLLPAGLADALWTCTPLQLATCPQAAGEGGIDQTLTLPVNGVLRYRLSARVTAPLGSTLTNTATIDAPTGVIELQPSDNSASDSNLVVPEGLFGNGFEAAPNRISVPVRAW</sequence>
<dbReference type="EMBL" id="FNAG01000001">
    <property type="protein sequence ID" value="SDD07609.1"/>
    <property type="molecule type" value="Genomic_DNA"/>
</dbReference>
<dbReference type="InterPro" id="IPR036322">
    <property type="entry name" value="WD40_repeat_dom_sf"/>
</dbReference>
<dbReference type="PANTHER" id="PTHR31778:SF2">
    <property type="entry name" value="BUD SITE SELECTION PROTEIN RAX2"/>
    <property type="match status" value="1"/>
</dbReference>
<feature type="signal peptide" evidence="1">
    <location>
        <begin position="1"/>
        <end position="31"/>
    </location>
</feature>
<dbReference type="Pfam" id="PF12768">
    <property type="entry name" value="Rax2"/>
    <property type="match status" value="1"/>
</dbReference>
<keyword evidence="4" id="KW-1185">Reference proteome</keyword>
<dbReference type="InterPro" id="IPR001434">
    <property type="entry name" value="OmcB-like_DUF11"/>
</dbReference>
<dbReference type="PROSITE" id="PS50853">
    <property type="entry name" value="FN3"/>
    <property type="match status" value="1"/>
</dbReference>
<proteinExistence type="predicted"/>